<reference evidence="1" key="2">
    <citation type="submission" date="2015-03" db="UniProtKB">
        <authorList>
            <consortium name="EnsemblPlants"/>
        </authorList>
    </citation>
    <scope>IDENTIFICATION</scope>
</reference>
<keyword evidence="2" id="KW-1185">Reference proteome</keyword>
<evidence type="ECO:0000313" key="2">
    <source>
        <dbReference type="Proteomes" id="UP000026960"/>
    </source>
</evidence>
<dbReference type="PaxDb" id="65489-OBART01G43600.2"/>
<accession>A0A0D3EYJ6</accession>
<proteinExistence type="predicted"/>
<reference evidence="1" key="1">
    <citation type="journal article" date="2009" name="Rice">
        <title>De Novo Next Generation Sequencing of Plant Genomes.</title>
        <authorList>
            <person name="Rounsley S."/>
            <person name="Marri P.R."/>
            <person name="Yu Y."/>
            <person name="He R."/>
            <person name="Sisneros N."/>
            <person name="Goicoechea J.L."/>
            <person name="Lee S.J."/>
            <person name="Angelova A."/>
            <person name="Kudrna D."/>
            <person name="Luo M."/>
            <person name="Affourtit J."/>
            <person name="Desany B."/>
            <person name="Knight J."/>
            <person name="Niazi F."/>
            <person name="Egholm M."/>
            <person name="Wing R.A."/>
        </authorList>
    </citation>
    <scope>NUCLEOTIDE SEQUENCE [LARGE SCALE GENOMIC DNA]</scope>
    <source>
        <strain evidence="1">cv. IRGC 105608</strain>
    </source>
</reference>
<organism evidence="1">
    <name type="scientific">Oryza barthii</name>
    <dbReference type="NCBI Taxonomy" id="65489"/>
    <lineage>
        <taxon>Eukaryota</taxon>
        <taxon>Viridiplantae</taxon>
        <taxon>Streptophyta</taxon>
        <taxon>Embryophyta</taxon>
        <taxon>Tracheophyta</taxon>
        <taxon>Spermatophyta</taxon>
        <taxon>Magnoliopsida</taxon>
        <taxon>Liliopsida</taxon>
        <taxon>Poales</taxon>
        <taxon>Poaceae</taxon>
        <taxon>BOP clade</taxon>
        <taxon>Oryzoideae</taxon>
        <taxon>Oryzeae</taxon>
        <taxon>Oryzinae</taxon>
        <taxon>Oryza</taxon>
    </lineage>
</organism>
<protein>
    <submittedName>
        <fullName evidence="1">Uncharacterized protein</fullName>
    </submittedName>
</protein>
<evidence type="ECO:0000313" key="1">
    <source>
        <dbReference type="EnsemblPlants" id="OBART01G43600.2"/>
    </source>
</evidence>
<dbReference type="Proteomes" id="UP000026960">
    <property type="component" value="Chromosome 1"/>
</dbReference>
<name>A0A0D3EYJ6_9ORYZ</name>
<dbReference type="HOGENOM" id="CLU_1047220_0_0_1"/>
<dbReference type="Gramene" id="OBART01G43600.2">
    <property type="protein sequence ID" value="OBART01G43600.2"/>
    <property type="gene ID" value="OBART01G43600"/>
</dbReference>
<dbReference type="AlphaFoldDB" id="A0A0D3EYJ6"/>
<dbReference type="EnsemblPlants" id="OBART01G43600.2">
    <property type="protein sequence ID" value="OBART01G43600.2"/>
    <property type="gene ID" value="OBART01G43600"/>
</dbReference>
<sequence length="291" mass="32173">MAAGSSPLVPGAEKALGCWGGSERKVQLGGAEEGDAVTDRWRWPWIQATVAHIASRGDVGARVERDGRGIAEVGAMDFGHGTATTTFPDVYVADKGIAACGFSSLFMDCFKIMENVLEKQENLLAFEFEVRQWGCDKRYDIRGEGACLKRYTDSSFNTGFACSRMLEPITQRLRTYSFSLHLKIAYYYFPGVVLNFLNITHILDALVTTNNSKLRKYYGSLLLIAAPGSKAYGYAINQLKNCTSYDPLMVHLCWFGSTTCHGLLIVSWRLLGPRRRVPTSSLLLPIAADLD</sequence>